<evidence type="ECO:0000313" key="2">
    <source>
        <dbReference type="Proteomes" id="UP000238426"/>
    </source>
</evidence>
<evidence type="ECO:0000313" key="1">
    <source>
        <dbReference type="EMBL" id="PSG90211.1"/>
    </source>
</evidence>
<gene>
    <name evidence="1" type="ORF">C7H52_02735</name>
</gene>
<dbReference type="OrthoDB" id="1247310at2"/>
<name>A0A2T1NCP4_9FLAO</name>
<proteinExistence type="predicted"/>
<dbReference type="Proteomes" id="UP000238426">
    <property type="component" value="Unassembled WGS sequence"/>
</dbReference>
<sequence>MKKITLFLVLSILFDICVAQVGIGTVNPTAALDVQSSTGGLLAPRVALTNTLISAPVLNPQGGLLPAGTMVYNINTIADVSPGYYYWNGTLWVRMAAASTSNDWTLTGNAGTTAGTNFLGTTDATDLRIKTQNINRWNISNANNGQLQSYSRGTAGAPIYSFQTDTNTGLFSSGVDAVGLTTNGVEKLRVNNNGNVVIGSTMGAGGAKLHLTGAGNTIRVDNLSSINVNNNGIDNPVVKVNANGDFILEPSVTTQASNESSADTFLAAPFELSSSTGAFTSAVIHTVNITLTKPTLVEVVYWTGCSINRFSTFTPIISDDQARGYGVLVQETGATTGTAVDVSYCANSYSNGTTSGVNENFTLSGNGYVSLPAGNHTFTVTAFALGGTGGFGAQGYRIRFGNNALSRFQIIYHN</sequence>
<organism evidence="1 2">
    <name type="scientific">Aurantibacter aestuarii</name>
    <dbReference type="NCBI Taxonomy" id="1266046"/>
    <lineage>
        <taxon>Bacteria</taxon>
        <taxon>Pseudomonadati</taxon>
        <taxon>Bacteroidota</taxon>
        <taxon>Flavobacteriia</taxon>
        <taxon>Flavobacteriales</taxon>
        <taxon>Flavobacteriaceae</taxon>
        <taxon>Aurantibacter</taxon>
    </lineage>
</organism>
<reference evidence="1 2" key="1">
    <citation type="submission" date="2018-03" db="EMBL/GenBank/DDBJ databases">
        <title>Mesoflavibacter sp. HG37 and Mesoflavibacter sp. HG96 sp.nov., two marine bacteria isolated from seawater of Western Pacific Ocean.</title>
        <authorList>
            <person name="Cheng H."/>
            <person name="Wu Y.-H."/>
            <person name="Guo L.-L."/>
            <person name="Xu X.-W."/>
        </authorList>
    </citation>
    <scope>NUCLEOTIDE SEQUENCE [LARGE SCALE GENOMIC DNA]</scope>
    <source>
        <strain evidence="1 2">KCTC 32269</strain>
    </source>
</reference>
<keyword evidence="2" id="KW-1185">Reference proteome</keyword>
<accession>A0A2T1NCP4</accession>
<evidence type="ECO:0008006" key="3">
    <source>
        <dbReference type="Google" id="ProtNLM"/>
    </source>
</evidence>
<dbReference type="AlphaFoldDB" id="A0A2T1NCP4"/>
<comment type="caution">
    <text evidence="1">The sequence shown here is derived from an EMBL/GenBank/DDBJ whole genome shotgun (WGS) entry which is preliminary data.</text>
</comment>
<protein>
    <recommendedName>
        <fullName evidence="3">C1q domain-containing protein</fullName>
    </recommendedName>
</protein>
<dbReference type="RefSeq" id="WP_106462352.1">
    <property type="nucleotide sequence ID" value="NZ_PXOQ01000007.1"/>
</dbReference>
<dbReference type="EMBL" id="PXOQ01000007">
    <property type="protein sequence ID" value="PSG90211.1"/>
    <property type="molecule type" value="Genomic_DNA"/>
</dbReference>